<dbReference type="Pfam" id="PF01636">
    <property type="entry name" value="APH"/>
    <property type="match status" value="1"/>
</dbReference>
<name>A0A917YGJ3_9ACTN</name>
<comment type="caution">
    <text evidence="2">The sequence shown here is derived from an EMBL/GenBank/DDBJ whole genome shotgun (WGS) entry which is preliminary data.</text>
</comment>
<feature type="domain" description="Aminoglycoside phosphotransferase" evidence="1">
    <location>
        <begin position="91"/>
        <end position="191"/>
    </location>
</feature>
<dbReference type="InterPro" id="IPR002575">
    <property type="entry name" value="Aminoglycoside_PTrfase"/>
</dbReference>
<organism evidence="2 3">
    <name type="scientific">Streptomyces albiflavescens</name>
    <dbReference type="NCBI Taxonomy" id="1623582"/>
    <lineage>
        <taxon>Bacteria</taxon>
        <taxon>Bacillati</taxon>
        <taxon>Actinomycetota</taxon>
        <taxon>Actinomycetes</taxon>
        <taxon>Kitasatosporales</taxon>
        <taxon>Streptomycetaceae</taxon>
        <taxon>Streptomyces</taxon>
    </lineage>
</organism>
<dbReference type="Proteomes" id="UP000600365">
    <property type="component" value="Unassembled WGS sequence"/>
</dbReference>
<dbReference type="Gene3D" id="3.90.1200.10">
    <property type="match status" value="1"/>
</dbReference>
<evidence type="ECO:0000259" key="1">
    <source>
        <dbReference type="Pfam" id="PF01636"/>
    </source>
</evidence>
<gene>
    <name evidence="2" type="ORF">GCM10011579_095620</name>
</gene>
<dbReference type="RefSeq" id="WP_189192453.1">
    <property type="nucleotide sequence ID" value="NZ_BMMM01000032.1"/>
</dbReference>
<dbReference type="EMBL" id="BMMM01000032">
    <property type="protein sequence ID" value="GGN95253.1"/>
    <property type="molecule type" value="Genomic_DNA"/>
</dbReference>
<dbReference type="AlphaFoldDB" id="A0A917YGJ3"/>
<sequence length="260" mass="29118">MIQDDESMRGGLSTVRREGETILRPWRVWTPAVRELLRHLEQVGFAGVPRALGDGPVDGHEVVSLLRGEVGLYPWPRALLADGGVTALGRWLRDYHDAVRDFRPSSQAVWCDPDARWRPGLIMRHGDLTSWNSVWADDRLVGVIDWDLAIPGEALDDLAQLAWYSVPLRLPDRQRRVGYGAGGAPLARRLRLLCDAYGADPADVLDALARLQCDETERIARLGPLGADPWAAFLRQNFIPDIEEERAWALAQREELLGHA</sequence>
<dbReference type="InterPro" id="IPR011009">
    <property type="entry name" value="Kinase-like_dom_sf"/>
</dbReference>
<proteinExistence type="predicted"/>
<evidence type="ECO:0000313" key="3">
    <source>
        <dbReference type="Proteomes" id="UP000600365"/>
    </source>
</evidence>
<protein>
    <recommendedName>
        <fullName evidence="1">Aminoglycoside phosphotransferase domain-containing protein</fullName>
    </recommendedName>
</protein>
<accession>A0A917YGJ3</accession>
<keyword evidence="3" id="KW-1185">Reference proteome</keyword>
<reference evidence="2 3" key="1">
    <citation type="journal article" date="2014" name="Int. J. Syst. Evol. Microbiol.">
        <title>Complete genome sequence of Corynebacterium casei LMG S-19264T (=DSM 44701T), isolated from a smear-ripened cheese.</title>
        <authorList>
            <consortium name="US DOE Joint Genome Institute (JGI-PGF)"/>
            <person name="Walter F."/>
            <person name="Albersmeier A."/>
            <person name="Kalinowski J."/>
            <person name="Ruckert C."/>
        </authorList>
    </citation>
    <scope>NUCLEOTIDE SEQUENCE [LARGE SCALE GENOMIC DNA]</scope>
    <source>
        <strain evidence="2 3">CGMCC 4.7111</strain>
    </source>
</reference>
<evidence type="ECO:0000313" key="2">
    <source>
        <dbReference type="EMBL" id="GGN95253.1"/>
    </source>
</evidence>
<dbReference type="SUPFAM" id="SSF56112">
    <property type="entry name" value="Protein kinase-like (PK-like)"/>
    <property type="match status" value="1"/>
</dbReference>